<keyword evidence="2" id="KW-1185">Reference proteome</keyword>
<reference evidence="1" key="2">
    <citation type="submission" date="2025-09" db="UniProtKB">
        <authorList>
            <consortium name="EnsemblPlants"/>
        </authorList>
    </citation>
    <scope>IDENTIFICATION</scope>
</reference>
<proteinExistence type="predicted"/>
<accession>A0ACD5XWY9</accession>
<dbReference type="Proteomes" id="UP001732700">
    <property type="component" value="Chromosome 5A"/>
</dbReference>
<reference evidence="1" key="1">
    <citation type="submission" date="2021-05" db="EMBL/GenBank/DDBJ databases">
        <authorList>
            <person name="Scholz U."/>
            <person name="Mascher M."/>
            <person name="Fiebig A."/>
        </authorList>
    </citation>
    <scope>NUCLEOTIDE SEQUENCE [LARGE SCALE GENOMIC DNA]</scope>
</reference>
<sequence length="462" mass="51369">MEKVEGMLKKLNLSEAERQGIKIDWKGNGKGDMVEPQALGKLLSEKPALAEALRKTVGKIWCPLKGVKCSEVGENIFRFTFHQVSGWRKALEEGPWMFNGEALVMEDFDPSKTLDEYDFNQIPIWIRVGNLPLGTLDKETGQVVGNKVGHFEEVELDENGMAKGSVLRVKIKLNIKKPLMRGVMVQVGNKEKERWCPLEYEFLPAFCWTCGLIGHTDKACSIVLKKGEEPQFGNWLKYKPARKNSVEDEARQSAPQRRGGGYPFGKDSGGSRSGGDSLSWRKDACEPGQKEQISGEDREVTSPLKLTSREENSEANAGKAKKQLLLAEERGATVENKMDAVVIEAHCAGDRVIATEPEGTFHPVQAPGNHVDQEEPNKVDKEGTGRKFRRHKGDTQNKRRGLEVQTAAMEGVVIEKKRGLEPCDVEAMANLKKLKMDVVMEESEHSSTLLNAGLQDQPCTSQ</sequence>
<evidence type="ECO:0000313" key="1">
    <source>
        <dbReference type="EnsemblPlants" id="AVESA.00010b.r2.5AG0849920.1.CDS.1"/>
    </source>
</evidence>
<protein>
    <submittedName>
        <fullName evidence="1">Uncharacterized protein</fullName>
    </submittedName>
</protein>
<dbReference type="EnsemblPlants" id="AVESA.00010b.r2.5AG0849920.1">
    <property type="protein sequence ID" value="AVESA.00010b.r2.5AG0849920.1.CDS.1"/>
    <property type="gene ID" value="AVESA.00010b.r2.5AG0849920"/>
</dbReference>
<name>A0ACD5XWY9_AVESA</name>
<evidence type="ECO:0000313" key="2">
    <source>
        <dbReference type="Proteomes" id="UP001732700"/>
    </source>
</evidence>
<organism evidence="1 2">
    <name type="scientific">Avena sativa</name>
    <name type="common">Oat</name>
    <dbReference type="NCBI Taxonomy" id="4498"/>
    <lineage>
        <taxon>Eukaryota</taxon>
        <taxon>Viridiplantae</taxon>
        <taxon>Streptophyta</taxon>
        <taxon>Embryophyta</taxon>
        <taxon>Tracheophyta</taxon>
        <taxon>Spermatophyta</taxon>
        <taxon>Magnoliopsida</taxon>
        <taxon>Liliopsida</taxon>
        <taxon>Poales</taxon>
        <taxon>Poaceae</taxon>
        <taxon>BOP clade</taxon>
        <taxon>Pooideae</taxon>
        <taxon>Poodae</taxon>
        <taxon>Poeae</taxon>
        <taxon>Poeae Chloroplast Group 1 (Aveneae type)</taxon>
        <taxon>Aveninae</taxon>
        <taxon>Avena</taxon>
    </lineage>
</organism>